<name>A0A0E9TK60_ANGAN</name>
<dbReference type="AlphaFoldDB" id="A0A0E9TK60"/>
<reference evidence="1" key="1">
    <citation type="submission" date="2014-11" db="EMBL/GenBank/DDBJ databases">
        <authorList>
            <person name="Amaro Gonzalez C."/>
        </authorList>
    </citation>
    <scope>NUCLEOTIDE SEQUENCE</scope>
</reference>
<proteinExistence type="predicted"/>
<sequence length="38" mass="4443">MVSCIKTSDCCLHVQLKVFIFCFLLKMDDLQNSDLEYV</sequence>
<evidence type="ECO:0000313" key="1">
    <source>
        <dbReference type="EMBL" id="JAH53240.1"/>
    </source>
</evidence>
<organism evidence="1">
    <name type="scientific">Anguilla anguilla</name>
    <name type="common">European freshwater eel</name>
    <name type="synonym">Muraena anguilla</name>
    <dbReference type="NCBI Taxonomy" id="7936"/>
    <lineage>
        <taxon>Eukaryota</taxon>
        <taxon>Metazoa</taxon>
        <taxon>Chordata</taxon>
        <taxon>Craniata</taxon>
        <taxon>Vertebrata</taxon>
        <taxon>Euteleostomi</taxon>
        <taxon>Actinopterygii</taxon>
        <taxon>Neopterygii</taxon>
        <taxon>Teleostei</taxon>
        <taxon>Anguilliformes</taxon>
        <taxon>Anguillidae</taxon>
        <taxon>Anguilla</taxon>
    </lineage>
</organism>
<accession>A0A0E9TK60</accession>
<reference evidence="1" key="2">
    <citation type="journal article" date="2015" name="Fish Shellfish Immunol.">
        <title>Early steps in the European eel (Anguilla anguilla)-Vibrio vulnificus interaction in the gills: Role of the RtxA13 toxin.</title>
        <authorList>
            <person name="Callol A."/>
            <person name="Pajuelo D."/>
            <person name="Ebbesson L."/>
            <person name="Teles M."/>
            <person name="MacKenzie S."/>
            <person name="Amaro C."/>
        </authorList>
    </citation>
    <scope>NUCLEOTIDE SEQUENCE</scope>
</reference>
<dbReference type="EMBL" id="GBXM01055337">
    <property type="protein sequence ID" value="JAH53240.1"/>
    <property type="molecule type" value="Transcribed_RNA"/>
</dbReference>
<protein>
    <submittedName>
        <fullName evidence="1">Uncharacterized protein</fullName>
    </submittedName>
</protein>